<dbReference type="PANTHER" id="PTHR43369">
    <property type="entry name" value="PHOSPHORIBOSYLGLYCINAMIDE FORMYLTRANSFERASE"/>
    <property type="match status" value="1"/>
</dbReference>
<feature type="region of interest" description="Disordered" evidence="5">
    <location>
        <begin position="225"/>
        <end position="244"/>
    </location>
</feature>
<protein>
    <recommendedName>
        <fullName evidence="2">phosphoribosylglycinamide formyltransferase 1</fullName>
        <ecNumber evidence="2">2.1.2.2</ecNumber>
    </recommendedName>
</protein>
<reference evidence="8" key="1">
    <citation type="submission" date="2023-07" db="EMBL/GenBank/DDBJ databases">
        <title>Whole genome shotgun sequence of Streptomyces spororaveus NBRC 15456.</title>
        <authorList>
            <person name="Komaki H."/>
            <person name="Tamura T."/>
        </authorList>
    </citation>
    <scope>NUCLEOTIDE SEQUENCE [LARGE SCALE GENOMIC DNA]</scope>
    <source>
        <strain evidence="8">NBRC 15456</strain>
    </source>
</reference>
<evidence type="ECO:0000313" key="7">
    <source>
        <dbReference type="EMBL" id="GHI82207.1"/>
    </source>
</evidence>
<dbReference type="Gene3D" id="3.40.50.12230">
    <property type="match status" value="1"/>
</dbReference>
<organism evidence="7 8">
    <name type="scientific">Streptomyces spororaveus</name>
    <dbReference type="NCBI Taxonomy" id="284039"/>
    <lineage>
        <taxon>Bacteria</taxon>
        <taxon>Bacillati</taxon>
        <taxon>Actinomycetota</taxon>
        <taxon>Actinomycetes</taxon>
        <taxon>Kitasatosporales</taxon>
        <taxon>Streptomycetaceae</taxon>
        <taxon>Streptomyces</taxon>
    </lineage>
</organism>
<proteinExistence type="predicted"/>
<evidence type="ECO:0000256" key="3">
    <source>
        <dbReference type="ARBA" id="ARBA00022679"/>
    </source>
</evidence>
<dbReference type="EC" id="2.1.2.2" evidence="2"/>
<sequence length="244" mass="25757">MIFVGEGALLRRAVTHAAGLGHPVDLVCSADPLDAVAAGAPHLAAADVNAHAGTLTRACTDGIVWSLNNKQIFREPLLRADGPRILNIHNGLLPRHRGLPSVAVLFALLHGDTEYGATAHEVDAGIDTGPVLAEHRFPIGPEDRYHQVMLRGIRACQALFERILPAVAAGSAHPVRAVTAEPSAYYGLRALDRLDTYRDHPAYPRATDLGPFAAHAPELTRALLRPSSAPEPGAAQPGGGSRHG</sequence>
<dbReference type="InterPro" id="IPR002376">
    <property type="entry name" value="Formyl_transf_N"/>
</dbReference>
<comment type="caution">
    <text evidence="7">The sequence shown here is derived from an EMBL/GenBank/DDBJ whole genome shotgun (WGS) entry which is preliminary data.</text>
</comment>
<evidence type="ECO:0000259" key="6">
    <source>
        <dbReference type="Pfam" id="PF00551"/>
    </source>
</evidence>
<dbReference type="RefSeq" id="WP_202203197.1">
    <property type="nucleotide sequence ID" value="NZ_BAAATO010000017.1"/>
</dbReference>
<feature type="compositionally biased region" description="Low complexity" evidence="5">
    <location>
        <begin position="226"/>
        <end position="235"/>
    </location>
</feature>
<evidence type="ECO:0000313" key="8">
    <source>
        <dbReference type="Proteomes" id="UP000608522"/>
    </source>
</evidence>
<gene>
    <name evidence="7" type="ORF">Sspor_77680</name>
</gene>
<dbReference type="Pfam" id="PF00551">
    <property type="entry name" value="Formyl_trans_N"/>
    <property type="match status" value="1"/>
</dbReference>
<comment type="pathway">
    <text evidence="1">Purine metabolism; IMP biosynthesis via de novo pathway; N(2)-formyl-N(1)-(5-phospho-D-ribosyl)glycinamide from N(1)-(5-phospho-D-ribosyl)glycinamide (10-formyl THF route): step 1/1.</text>
</comment>
<accession>A0ABQ3TPF2</accession>
<dbReference type="SUPFAM" id="SSF53328">
    <property type="entry name" value="Formyltransferase"/>
    <property type="match status" value="1"/>
</dbReference>
<keyword evidence="3" id="KW-0808">Transferase</keyword>
<name>A0ABQ3TPF2_9ACTN</name>
<feature type="domain" description="Formyl transferase N-terminal" evidence="6">
    <location>
        <begin position="71"/>
        <end position="152"/>
    </location>
</feature>
<dbReference type="InterPro" id="IPR036477">
    <property type="entry name" value="Formyl_transf_N_sf"/>
</dbReference>
<evidence type="ECO:0000256" key="2">
    <source>
        <dbReference type="ARBA" id="ARBA00012254"/>
    </source>
</evidence>
<evidence type="ECO:0000256" key="1">
    <source>
        <dbReference type="ARBA" id="ARBA00005054"/>
    </source>
</evidence>
<dbReference type="PANTHER" id="PTHR43369:SF2">
    <property type="entry name" value="PHOSPHORIBOSYLGLYCINAMIDE FORMYLTRANSFERASE"/>
    <property type="match status" value="1"/>
</dbReference>
<dbReference type="EMBL" id="BNED01000005">
    <property type="protein sequence ID" value="GHI82207.1"/>
    <property type="molecule type" value="Genomic_DNA"/>
</dbReference>
<keyword evidence="4" id="KW-0658">Purine biosynthesis</keyword>
<evidence type="ECO:0000256" key="5">
    <source>
        <dbReference type="SAM" id="MobiDB-lite"/>
    </source>
</evidence>
<keyword evidence="8" id="KW-1185">Reference proteome</keyword>
<evidence type="ECO:0000256" key="4">
    <source>
        <dbReference type="ARBA" id="ARBA00022755"/>
    </source>
</evidence>
<dbReference type="Proteomes" id="UP000608522">
    <property type="component" value="Unassembled WGS sequence"/>
</dbReference>